<evidence type="ECO:0000313" key="2">
    <source>
        <dbReference type="EMBL" id="KAJ4356301.1"/>
    </source>
</evidence>
<name>A0A9W8XRN1_9PLEO</name>
<reference evidence="2" key="1">
    <citation type="submission" date="2022-10" db="EMBL/GenBank/DDBJ databases">
        <title>Tapping the CABI collections for fungal endophytes: first genome assemblies for Collariella, Neodidymelliopsis, Ascochyta clinopodiicola, Didymella pomorum, Didymosphaeria variabile, Neocosmospora piperis and Neocucurbitaria cava.</title>
        <authorList>
            <person name="Hill R."/>
        </authorList>
    </citation>
    <scope>NUCLEOTIDE SEQUENCE</scope>
    <source>
        <strain evidence="2">IMI 356815</strain>
    </source>
</reference>
<feature type="region of interest" description="Disordered" evidence="1">
    <location>
        <begin position="324"/>
        <end position="353"/>
    </location>
</feature>
<comment type="caution">
    <text evidence="2">The sequence shown here is derived from an EMBL/GenBank/DDBJ whole genome shotgun (WGS) entry which is preliminary data.</text>
</comment>
<keyword evidence="3" id="KW-1185">Reference proteome</keyword>
<dbReference type="GeneID" id="80907862"/>
<organism evidence="2 3">
    <name type="scientific">Didymosphaeria variabile</name>
    <dbReference type="NCBI Taxonomy" id="1932322"/>
    <lineage>
        <taxon>Eukaryota</taxon>
        <taxon>Fungi</taxon>
        <taxon>Dikarya</taxon>
        <taxon>Ascomycota</taxon>
        <taxon>Pezizomycotina</taxon>
        <taxon>Dothideomycetes</taxon>
        <taxon>Pleosporomycetidae</taxon>
        <taxon>Pleosporales</taxon>
        <taxon>Massarineae</taxon>
        <taxon>Didymosphaeriaceae</taxon>
        <taxon>Didymosphaeria</taxon>
    </lineage>
</organism>
<dbReference type="RefSeq" id="XP_056073427.1">
    <property type="nucleotide sequence ID" value="XM_056213119.1"/>
</dbReference>
<evidence type="ECO:0000256" key="1">
    <source>
        <dbReference type="SAM" id="MobiDB-lite"/>
    </source>
</evidence>
<protein>
    <submittedName>
        <fullName evidence="2">Uncharacterized protein</fullName>
    </submittedName>
</protein>
<dbReference type="Proteomes" id="UP001140513">
    <property type="component" value="Unassembled WGS sequence"/>
</dbReference>
<accession>A0A9W8XRN1</accession>
<proteinExistence type="predicted"/>
<gene>
    <name evidence="2" type="ORF">N0V89_004332</name>
</gene>
<dbReference type="OrthoDB" id="5362630at2759"/>
<dbReference type="AlphaFoldDB" id="A0A9W8XRN1"/>
<feature type="region of interest" description="Disordered" evidence="1">
    <location>
        <begin position="67"/>
        <end position="158"/>
    </location>
</feature>
<sequence length="712" mass="79466">MAASSQYHRGATAPHSHYHALPGNQEHLYTDLATSWHGSNGAFSRAPAPSALLQRFSSPAHRPPAHYLDYAGSSDHLNPNLNPPPWHAAYTRPNPQAPQGWNPDFSEGALTSRSLSYSEAEGRQSVLHVDPRSSRPYENASTVPLSSPAHEYRPQEDHHAPHVTADGAVAANAPPFPADARTLAPMLNYANSDMHVSPTHASPQASVTWAQEIPSDVSPIAPRHAFGHTGHALPPGVALGSQAPLQDTTWAMVSAAPSASTPAVYEQMPDAAPLWPVEPDPQSYAHEQHILPHPATLGVTPTRGKRSLTKKAVAKVPAAFVARSQKSKVSKRKGPLDEQARRKTHEMRNGRSNQEEGEFIGYEWLPNWDLLNMDIIWNLPGTGPIHIQPMRITIGQYCPKRPLLDAATNEWSTTQGRVVVEQPPYAVYDTQSLVPLLERYITNLQPAVEQWIFARVAHDEIALLTYQEVVRLRGRLLPGPQNLLDLCMRIQCLSIVSQGYGTVWSTDVPGIQEYDFSKLGRSQYEAYDRNSRDRPLPGAISQQVDVAALKLLKKLETACHKLVNNKIFKPKIKPWYELYLALYVIFWNLEYIHRSAETYIMSKNGTTVENHVNNVVSRQIEKWEYSFEVLITYWKTAIRDYVPFKVARENPEELRKKGHLDAQGYEYVLKLVNIIDRIGGIAHSTSPYTGLRSTHDSLSSKWIRTLLETSGA</sequence>
<dbReference type="EMBL" id="JAPEUX010000003">
    <property type="protein sequence ID" value="KAJ4356301.1"/>
    <property type="molecule type" value="Genomic_DNA"/>
</dbReference>
<feature type="compositionally biased region" description="Basic and acidic residues" evidence="1">
    <location>
        <begin position="334"/>
        <end position="349"/>
    </location>
</feature>
<evidence type="ECO:0000313" key="3">
    <source>
        <dbReference type="Proteomes" id="UP001140513"/>
    </source>
</evidence>